<dbReference type="Pfam" id="PF00367">
    <property type="entry name" value="PTS_EIIB"/>
    <property type="match status" value="1"/>
</dbReference>
<dbReference type="AlphaFoldDB" id="A0AA47B3I3"/>
<evidence type="ECO:0000256" key="10">
    <source>
        <dbReference type="ARBA" id="ARBA00023136"/>
    </source>
</evidence>
<dbReference type="InterPro" id="IPR018113">
    <property type="entry name" value="PTrfase_EIIB_Cys"/>
</dbReference>
<dbReference type="InterPro" id="IPR036878">
    <property type="entry name" value="Glu_permease_IIB"/>
</dbReference>
<dbReference type="Pfam" id="PF02378">
    <property type="entry name" value="PTS_EIIC"/>
    <property type="match status" value="1"/>
</dbReference>
<gene>
    <name evidence="15" type="ORF">LDX53_06890</name>
</gene>
<dbReference type="RefSeq" id="WP_046327514.1">
    <property type="nucleotide sequence ID" value="NZ_CP084384.1"/>
</dbReference>
<evidence type="ECO:0000259" key="13">
    <source>
        <dbReference type="PROSITE" id="PS51098"/>
    </source>
</evidence>
<evidence type="ECO:0000256" key="1">
    <source>
        <dbReference type="ARBA" id="ARBA00004651"/>
    </source>
</evidence>
<dbReference type="Gene3D" id="3.30.1360.60">
    <property type="entry name" value="Glucose permease domain IIB"/>
    <property type="match status" value="1"/>
</dbReference>
<keyword evidence="16" id="KW-1185">Reference proteome</keyword>
<evidence type="ECO:0000313" key="16">
    <source>
        <dbReference type="Proteomes" id="UP001164557"/>
    </source>
</evidence>
<keyword evidence="10 12" id="KW-0472">Membrane</keyword>
<dbReference type="CDD" id="cd00212">
    <property type="entry name" value="PTS_IIB_glc"/>
    <property type="match status" value="1"/>
</dbReference>
<dbReference type="InterPro" id="IPR013013">
    <property type="entry name" value="PTS_EIIC_1"/>
</dbReference>
<dbReference type="PROSITE" id="PS51098">
    <property type="entry name" value="PTS_EIIB_TYPE_1"/>
    <property type="match status" value="1"/>
</dbReference>
<dbReference type="GO" id="GO:0009401">
    <property type="term" value="P:phosphoenolpyruvate-dependent sugar phosphotransferase system"/>
    <property type="evidence" value="ECO:0007669"/>
    <property type="project" value="UniProtKB-KW"/>
</dbReference>
<feature type="active site" description="Phosphocysteine intermediate; for EIIB activity" evidence="11">
    <location>
        <position position="26"/>
    </location>
</feature>
<feature type="transmembrane region" description="Helical" evidence="12">
    <location>
        <begin position="205"/>
        <end position="231"/>
    </location>
</feature>
<dbReference type="FunFam" id="3.30.1360.60:FF:000001">
    <property type="entry name" value="PTS system glucose-specific IIBC component PtsG"/>
    <property type="match status" value="1"/>
</dbReference>
<evidence type="ECO:0000256" key="6">
    <source>
        <dbReference type="ARBA" id="ARBA00022683"/>
    </source>
</evidence>
<dbReference type="Proteomes" id="UP001164557">
    <property type="component" value="Chromosome"/>
</dbReference>
<feature type="transmembrane region" description="Helical" evidence="12">
    <location>
        <begin position="252"/>
        <end position="277"/>
    </location>
</feature>
<dbReference type="PANTHER" id="PTHR30175">
    <property type="entry name" value="PHOSPHOTRANSFERASE SYSTEM TRANSPORT PROTEIN"/>
    <property type="match status" value="1"/>
</dbReference>
<organism evidence="15 16">
    <name type="scientific">Lactobacillus helsingborgensis</name>
    <dbReference type="NCBI Taxonomy" id="1218494"/>
    <lineage>
        <taxon>Bacteria</taxon>
        <taxon>Bacillati</taxon>
        <taxon>Bacillota</taxon>
        <taxon>Bacilli</taxon>
        <taxon>Lactobacillales</taxon>
        <taxon>Lactobacillaceae</taxon>
        <taxon>Lactobacillus</taxon>
    </lineage>
</organism>
<evidence type="ECO:0000256" key="2">
    <source>
        <dbReference type="ARBA" id="ARBA00022448"/>
    </source>
</evidence>
<keyword evidence="9 12" id="KW-1133">Transmembrane helix</keyword>
<keyword evidence="4" id="KW-0762">Sugar transport</keyword>
<keyword evidence="6" id="KW-0598">Phosphotransferase system</keyword>
<keyword evidence="8" id="KW-0418">Kinase</keyword>
<feature type="transmembrane region" description="Helical" evidence="12">
    <location>
        <begin position="108"/>
        <end position="135"/>
    </location>
</feature>
<sequence>MNSKEIAQALLPLVGGKQNIEKTWHCATRLRVIPKNPELINIEKIKLISGVIGVVKQGDQIQIVIGNRVDDVYNAFQELIANENDTNSETQEVPRTKTKEHTNIISKVLGAIVGCITPLIPVLVAGGMGKCLILIAKMVHLVSDKDMTYQILLLIFDSAFYFLPIFVALAAAKQFKANPYLAALVGCALLNPTFIKLVASGKPLSIFGLPVMSISYGSTIIPAIMAIWIMSYIQHFLDKHLWNSIKPFMSPLLTILIIVPLTLVVIGPAMTAVSFALSKIVFFLSGKLGPLSLALLALVYPWIVTTGMHSALAIAGIEAINKNGVDPLTRALTLMHNITQASATLAIAFKTKNPELRGTAISAGLTALFAGITEPCLYGVTLRLRKPMYACMIGGFCGGLYAGFKGLNAYVFMTPGLITLPMWINPANPNNLSNLWTAIIAMIIAAAVSFVMTLVLGFEDIPSKNKQAAQALA</sequence>
<name>A0AA47B3I3_9LACO</name>
<feature type="transmembrane region" description="Helical" evidence="12">
    <location>
        <begin position="361"/>
        <end position="382"/>
    </location>
</feature>
<evidence type="ECO:0000256" key="11">
    <source>
        <dbReference type="PROSITE-ProRule" id="PRU00421"/>
    </source>
</evidence>
<evidence type="ECO:0000256" key="7">
    <source>
        <dbReference type="ARBA" id="ARBA00022692"/>
    </source>
</evidence>
<keyword evidence="3" id="KW-1003">Cell membrane</keyword>
<dbReference type="GO" id="GO:0015771">
    <property type="term" value="P:trehalose transport"/>
    <property type="evidence" value="ECO:0007669"/>
    <property type="project" value="TreeGrafter"/>
</dbReference>
<feature type="domain" description="PTS EIIB type-1" evidence="13">
    <location>
        <begin position="4"/>
        <end position="86"/>
    </location>
</feature>
<evidence type="ECO:0000256" key="9">
    <source>
        <dbReference type="ARBA" id="ARBA00022989"/>
    </source>
</evidence>
<evidence type="ECO:0000256" key="4">
    <source>
        <dbReference type="ARBA" id="ARBA00022597"/>
    </source>
</evidence>
<evidence type="ECO:0000256" key="5">
    <source>
        <dbReference type="ARBA" id="ARBA00022679"/>
    </source>
</evidence>
<keyword evidence="7 12" id="KW-0812">Transmembrane</keyword>
<reference evidence="15" key="1">
    <citation type="submission" date="2021-09" db="EMBL/GenBank/DDBJ databases">
        <title>Lactobacillus species from Apis mellifera, Switzerland.</title>
        <authorList>
            <person name="Pfister J."/>
            <person name="Brown A."/>
            <person name="Neumann P."/>
            <person name="Collaud A."/>
            <person name="Retschnig G."/>
            <person name="Perreten V."/>
        </authorList>
    </citation>
    <scope>NUCLEOTIDE SEQUENCE</scope>
    <source>
        <strain evidence="15">IBH002</strain>
    </source>
</reference>
<feature type="domain" description="PTS EIIC type-1" evidence="14">
    <location>
        <begin position="110"/>
        <end position="468"/>
    </location>
</feature>
<evidence type="ECO:0000256" key="12">
    <source>
        <dbReference type="SAM" id="Phobius"/>
    </source>
</evidence>
<dbReference type="GO" id="GO:0005886">
    <property type="term" value="C:plasma membrane"/>
    <property type="evidence" value="ECO:0007669"/>
    <property type="project" value="UniProtKB-SubCell"/>
</dbReference>
<dbReference type="InterPro" id="IPR050558">
    <property type="entry name" value="PTS_Sugar-Specific_Components"/>
</dbReference>
<feature type="transmembrane region" description="Helical" evidence="12">
    <location>
        <begin position="433"/>
        <end position="458"/>
    </location>
</feature>
<evidence type="ECO:0000256" key="8">
    <source>
        <dbReference type="ARBA" id="ARBA00022777"/>
    </source>
</evidence>
<evidence type="ECO:0000256" key="3">
    <source>
        <dbReference type="ARBA" id="ARBA00022475"/>
    </source>
</evidence>
<dbReference type="GO" id="GO:0090589">
    <property type="term" value="F:protein-phosphocysteine-trehalose phosphotransferase system transporter activity"/>
    <property type="evidence" value="ECO:0007669"/>
    <property type="project" value="TreeGrafter"/>
</dbReference>
<feature type="transmembrane region" description="Helical" evidence="12">
    <location>
        <begin position="147"/>
        <end position="172"/>
    </location>
</feature>
<evidence type="ECO:0000313" key="15">
    <source>
        <dbReference type="EMBL" id="UZX29298.1"/>
    </source>
</evidence>
<protein>
    <submittedName>
        <fullName evidence="15">PTS transporter subunit EIIC</fullName>
    </submittedName>
</protein>
<dbReference type="PROSITE" id="PS51103">
    <property type="entry name" value="PTS_EIIC_TYPE_1"/>
    <property type="match status" value="1"/>
</dbReference>
<dbReference type="SUPFAM" id="SSF55604">
    <property type="entry name" value="Glucose permease domain IIB"/>
    <property type="match status" value="1"/>
</dbReference>
<comment type="subcellular location">
    <subcellularLocation>
        <location evidence="1">Cell membrane</location>
        <topology evidence="1">Multi-pass membrane protein</topology>
    </subcellularLocation>
</comment>
<dbReference type="InterPro" id="IPR003352">
    <property type="entry name" value="PTS_EIIC"/>
</dbReference>
<accession>A0AA47B3I3</accession>
<proteinExistence type="predicted"/>
<dbReference type="GO" id="GO:0016301">
    <property type="term" value="F:kinase activity"/>
    <property type="evidence" value="ECO:0007669"/>
    <property type="project" value="UniProtKB-KW"/>
</dbReference>
<dbReference type="InterPro" id="IPR001996">
    <property type="entry name" value="PTS_IIB_1"/>
</dbReference>
<keyword evidence="5" id="KW-0808">Transferase</keyword>
<dbReference type="PANTHER" id="PTHR30175:SF1">
    <property type="entry name" value="PTS SYSTEM ARBUTIN-, CELLOBIOSE-, AND SALICIN-SPECIFIC EIIBC COMPONENT-RELATED"/>
    <property type="match status" value="1"/>
</dbReference>
<keyword evidence="2" id="KW-0813">Transport</keyword>
<evidence type="ECO:0000259" key="14">
    <source>
        <dbReference type="PROSITE" id="PS51103"/>
    </source>
</evidence>
<dbReference type="EMBL" id="CP084389">
    <property type="protein sequence ID" value="UZX29298.1"/>
    <property type="molecule type" value="Genomic_DNA"/>
</dbReference>
<dbReference type="GO" id="GO:0008982">
    <property type="term" value="F:protein-N(PI)-phosphohistidine-sugar phosphotransferase activity"/>
    <property type="evidence" value="ECO:0007669"/>
    <property type="project" value="InterPro"/>
</dbReference>
<feature type="transmembrane region" description="Helical" evidence="12">
    <location>
        <begin position="389"/>
        <end position="413"/>
    </location>
</feature>